<dbReference type="GO" id="GO:0016020">
    <property type="term" value="C:membrane"/>
    <property type="evidence" value="ECO:0007669"/>
    <property type="project" value="UniProtKB-SubCell"/>
</dbReference>
<feature type="domain" description="PH" evidence="12">
    <location>
        <begin position="1068"/>
        <end position="1181"/>
    </location>
</feature>
<dbReference type="PROSITE" id="PS50003">
    <property type="entry name" value="PH_DOMAIN"/>
    <property type="match status" value="1"/>
</dbReference>
<evidence type="ECO:0000256" key="6">
    <source>
        <dbReference type="ARBA" id="ARBA00022658"/>
    </source>
</evidence>
<dbReference type="GO" id="GO:0046872">
    <property type="term" value="F:metal ion binding"/>
    <property type="evidence" value="ECO:0007669"/>
    <property type="project" value="UniProtKB-KW"/>
</dbReference>
<dbReference type="CDD" id="cd00160">
    <property type="entry name" value="RhoGEF"/>
    <property type="match status" value="1"/>
</dbReference>
<protein>
    <recommendedName>
        <fullName evidence="17">Rho guanine nucleotide exchange factor 11</fullName>
    </recommendedName>
</protein>
<dbReference type="InterPro" id="IPR002219">
    <property type="entry name" value="PKC_DAG/PE"/>
</dbReference>
<feature type="region of interest" description="Disordered" evidence="11">
    <location>
        <begin position="611"/>
        <end position="674"/>
    </location>
</feature>
<keyword evidence="4" id="KW-0963">Cytoplasm</keyword>
<dbReference type="InterPro" id="IPR041020">
    <property type="entry name" value="PH_16"/>
</dbReference>
<evidence type="ECO:0000256" key="3">
    <source>
        <dbReference type="ARBA" id="ARBA00022468"/>
    </source>
</evidence>
<feature type="domain" description="PDZ" evidence="15">
    <location>
        <begin position="40"/>
        <end position="104"/>
    </location>
</feature>
<dbReference type="Pfam" id="PF00621">
    <property type="entry name" value="RhoGEF"/>
    <property type="match status" value="1"/>
</dbReference>
<dbReference type="GO" id="GO:0005085">
    <property type="term" value="F:guanyl-nucleotide exchange factor activity"/>
    <property type="evidence" value="ECO:0007669"/>
    <property type="project" value="UniProtKB-KW"/>
</dbReference>
<dbReference type="CDD" id="cd23069">
    <property type="entry name" value="PDZ_ARHGEF11-12-like"/>
    <property type="match status" value="1"/>
</dbReference>
<evidence type="ECO:0000256" key="4">
    <source>
        <dbReference type="ARBA" id="ARBA00022490"/>
    </source>
</evidence>
<dbReference type="Pfam" id="PF17838">
    <property type="entry name" value="PH_16"/>
    <property type="match status" value="1"/>
</dbReference>
<feature type="region of interest" description="Disordered" evidence="11">
    <location>
        <begin position="257"/>
        <end position="288"/>
    </location>
</feature>
<dbReference type="InterPro" id="IPR000219">
    <property type="entry name" value="DH_dom"/>
</dbReference>
<evidence type="ECO:0000256" key="8">
    <source>
        <dbReference type="ARBA" id="ARBA00022833"/>
    </source>
</evidence>
<feature type="compositionally biased region" description="Low complexity" evidence="11">
    <location>
        <begin position="774"/>
        <end position="790"/>
    </location>
</feature>
<evidence type="ECO:0000256" key="7">
    <source>
        <dbReference type="ARBA" id="ARBA00022723"/>
    </source>
</evidence>
<dbReference type="Pfam" id="PF00130">
    <property type="entry name" value="C1_1"/>
    <property type="match status" value="1"/>
</dbReference>
<reference evidence="16" key="1">
    <citation type="submission" date="2014-12" db="EMBL/GenBank/DDBJ databases">
        <title>Insight into the proteome of Arion vulgaris.</title>
        <authorList>
            <person name="Aradska J."/>
            <person name="Bulat T."/>
            <person name="Smidak R."/>
            <person name="Sarate P."/>
            <person name="Gangsoo J."/>
            <person name="Sialana F."/>
            <person name="Bilban M."/>
            <person name="Lubec G."/>
        </authorList>
    </citation>
    <scope>NUCLEOTIDE SEQUENCE</scope>
    <source>
        <tissue evidence="16">Skin</tissue>
    </source>
</reference>
<dbReference type="InterPro" id="IPR001849">
    <property type="entry name" value="PH_domain"/>
</dbReference>
<dbReference type="Gene3D" id="2.30.29.30">
    <property type="entry name" value="Pleckstrin-homology domain (PH domain)/Phosphotyrosine-binding domain (PTB)"/>
    <property type="match status" value="1"/>
</dbReference>
<name>A0A0B7BLD0_9EUPU</name>
<dbReference type="PROSITE" id="PS50010">
    <property type="entry name" value="DH_2"/>
    <property type="match status" value="1"/>
</dbReference>
<evidence type="ECO:0000259" key="15">
    <source>
        <dbReference type="PROSITE" id="PS50106"/>
    </source>
</evidence>
<dbReference type="InterPro" id="IPR036034">
    <property type="entry name" value="PDZ_sf"/>
</dbReference>
<feature type="compositionally biased region" description="Polar residues" evidence="11">
    <location>
        <begin position="631"/>
        <end position="655"/>
    </location>
</feature>
<feature type="region of interest" description="Disordered" evidence="11">
    <location>
        <begin position="699"/>
        <end position="794"/>
    </location>
</feature>
<accession>A0A0B7BLD0</accession>
<evidence type="ECO:0000313" key="16">
    <source>
        <dbReference type="EMBL" id="CEK93161.1"/>
    </source>
</evidence>
<evidence type="ECO:0000259" key="12">
    <source>
        <dbReference type="PROSITE" id="PS50003"/>
    </source>
</evidence>
<dbReference type="SUPFAM" id="SSF48097">
    <property type="entry name" value="Regulator of G-protein signaling, RGS"/>
    <property type="match status" value="1"/>
</dbReference>
<dbReference type="PROSITE" id="PS00479">
    <property type="entry name" value="ZF_DAG_PE_1"/>
    <property type="match status" value="1"/>
</dbReference>
<keyword evidence="3" id="KW-0343">GTPase activation</keyword>
<dbReference type="Pfam" id="PF09128">
    <property type="entry name" value="RGS-like"/>
    <property type="match status" value="1"/>
</dbReference>
<keyword evidence="9" id="KW-0175">Coiled coil</keyword>
<dbReference type="Pfam" id="PF00595">
    <property type="entry name" value="PDZ"/>
    <property type="match status" value="1"/>
</dbReference>
<feature type="compositionally biased region" description="Low complexity" evidence="11">
    <location>
        <begin position="263"/>
        <end position="281"/>
    </location>
</feature>
<organism evidence="16">
    <name type="scientific">Arion vulgaris</name>
    <dbReference type="NCBI Taxonomy" id="1028688"/>
    <lineage>
        <taxon>Eukaryota</taxon>
        <taxon>Metazoa</taxon>
        <taxon>Spiralia</taxon>
        <taxon>Lophotrochozoa</taxon>
        <taxon>Mollusca</taxon>
        <taxon>Gastropoda</taxon>
        <taxon>Heterobranchia</taxon>
        <taxon>Euthyneura</taxon>
        <taxon>Panpulmonata</taxon>
        <taxon>Eupulmonata</taxon>
        <taxon>Stylommatophora</taxon>
        <taxon>Helicina</taxon>
        <taxon>Arionoidea</taxon>
        <taxon>Arionidae</taxon>
        <taxon>Arion</taxon>
    </lineage>
</organism>
<dbReference type="SMART" id="SM00325">
    <property type="entry name" value="RhoGEF"/>
    <property type="match status" value="1"/>
</dbReference>
<dbReference type="PANTHER" id="PTHR45872">
    <property type="entry name" value="RHO GUANINE NUCLEOTIDE EXCHANGE FACTOR 2, ISOFORM D"/>
    <property type="match status" value="1"/>
</dbReference>
<dbReference type="Gene3D" id="1.10.167.10">
    <property type="entry name" value="Regulator of G-protein Signalling 4, domain 2"/>
    <property type="match status" value="1"/>
</dbReference>
<dbReference type="PANTHER" id="PTHR45872:SF2">
    <property type="entry name" value="RHO GUANINE NUCLEOTIDE EXCHANGE FACTOR 2, ISOFORM D"/>
    <property type="match status" value="1"/>
</dbReference>
<keyword evidence="5" id="KW-0597">Phosphoprotein</keyword>
<evidence type="ECO:0000256" key="5">
    <source>
        <dbReference type="ARBA" id="ARBA00022553"/>
    </source>
</evidence>
<keyword evidence="8" id="KW-0862">Zinc</keyword>
<dbReference type="InterPro" id="IPR015212">
    <property type="entry name" value="RGS-like_dom"/>
</dbReference>
<dbReference type="InterPro" id="IPR046349">
    <property type="entry name" value="C1-like_sf"/>
</dbReference>
<dbReference type="GO" id="GO:0005737">
    <property type="term" value="C:cytoplasm"/>
    <property type="evidence" value="ECO:0007669"/>
    <property type="project" value="UniProtKB-SubCell"/>
</dbReference>
<evidence type="ECO:0000256" key="10">
    <source>
        <dbReference type="ARBA" id="ARBA00023136"/>
    </source>
</evidence>
<feature type="region of interest" description="Disordered" evidence="11">
    <location>
        <begin position="1194"/>
        <end position="1215"/>
    </location>
</feature>
<evidence type="ECO:0000256" key="1">
    <source>
        <dbReference type="ARBA" id="ARBA00004370"/>
    </source>
</evidence>
<feature type="compositionally biased region" description="Polar residues" evidence="11">
    <location>
        <begin position="1"/>
        <end position="15"/>
    </location>
</feature>
<feature type="domain" description="Phorbol-ester/DAG-type" evidence="14">
    <location>
        <begin position="547"/>
        <end position="597"/>
    </location>
</feature>
<dbReference type="PROSITE" id="PS50081">
    <property type="entry name" value="ZF_DAG_PE_2"/>
    <property type="match status" value="1"/>
</dbReference>
<feature type="compositionally biased region" description="Low complexity" evidence="11">
    <location>
        <begin position="614"/>
        <end position="630"/>
    </location>
</feature>
<dbReference type="InterPro" id="IPR001478">
    <property type="entry name" value="PDZ"/>
</dbReference>
<dbReference type="Gene3D" id="3.30.60.20">
    <property type="match status" value="1"/>
</dbReference>
<proteinExistence type="predicted"/>
<dbReference type="SMART" id="SM00228">
    <property type="entry name" value="PDZ"/>
    <property type="match status" value="1"/>
</dbReference>
<dbReference type="FunFam" id="2.30.42.10:FF:000033">
    <property type="entry name" value="Rho guanine nucleotide exchange factor (GEF) 11"/>
    <property type="match status" value="1"/>
</dbReference>
<dbReference type="InterPro" id="IPR035899">
    <property type="entry name" value="DBL_dom_sf"/>
</dbReference>
<feature type="domain" description="DH" evidence="13">
    <location>
        <begin position="837"/>
        <end position="1026"/>
    </location>
</feature>
<gene>
    <name evidence="16" type="primary">ORF192447</name>
</gene>
<dbReference type="Gene3D" id="2.30.42.10">
    <property type="match status" value="1"/>
</dbReference>
<keyword evidence="6" id="KW-0344">Guanine-nucleotide releasing factor</keyword>
<keyword evidence="7" id="KW-0479">Metal-binding</keyword>
<feature type="compositionally biased region" description="Polar residues" evidence="11">
    <location>
        <begin position="735"/>
        <end position="744"/>
    </location>
</feature>
<evidence type="ECO:0000259" key="14">
    <source>
        <dbReference type="PROSITE" id="PS50081"/>
    </source>
</evidence>
<dbReference type="SMART" id="SM00233">
    <property type="entry name" value="PH"/>
    <property type="match status" value="1"/>
</dbReference>
<evidence type="ECO:0008006" key="17">
    <source>
        <dbReference type="Google" id="ProtNLM"/>
    </source>
</evidence>
<dbReference type="InterPro" id="IPR011993">
    <property type="entry name" value="PH-like_dom_sf"/>
</dbReference>
<dbReference type="SUPFAM" id="SSF50729">
    <property type="entry name" value="PH domain-like"/>
    <property type="match status" value="1"/>
</dbReference>
<evidence type="ECO:0000256" key="11">
    <source>
        <dbReference type="SAM" id="MobiDB-lite"/>
    </source>
</evidence>
<feature type="compositionally biased region" description="Basic and acidic residues" evidence="11">
    <location>
        <begin position="745"/>
        <end position="767"/>
    </location>
</feature>
<dbReference type="PROSITE" id="PS50106">
    <property type="entry name" value="PDZ"/>
    <property type="match status" value="1"/>
</dbReference>
<keyword evidence="10" id="KW-0472">Membrane</keyword>
<dbReference type="InterPro" id="IPR036305">
    <property type="entry name" value="RGS_sf"/>
</dbReference>
<dbReference type="GO" id="GO:0007186">
    <property type="term" value="P:G protein-coupled receptor signaling pathway"/>
    <property type="evidence" value="ECO:0007669"/>
    <property type="project" value="TreeGrafter"/>
</dbReference>
<dbReference type="SUPFAM" id="SSF50156">
    <property type="entry name" value="PDZ domain-like"/>
    <property type="match status" value="1"/>
</dbReference>
<dbReference type="GO" id="GO:0005096">
    <property type="term" value="F:GTPase activator activity"/>
    <property type="evidence" value="ECO:0007669"/>
    <property type="project" value="UniProtKB-KW"/>
</dbReference>
<evidence type="ECO:0000256" key="2">
    <source>
        <dbReference type="ARBA" id="ARBA00004496"/>
    </source>
</evidence>
<dbReference type="CDD" id="cd13329">
    <property type="entry name" value="PH_RhoGEF"/>
    <property type="match status" value="1"/>
</dbReference>
<dbReference type="GO" id="GO:0001664">
    <property type="term" value="F:G protein-coupled receptor binding"/>
    <property type="evidence" value="ECO:0007669"/>
    <property type="project" value="TreeGrafter"/>
</dbReference>
<feature type="region of interest" description="Disordered" evidence="11">
    <location>
        <begin position="1"/>
        <end position="31"/>
    </location>
</feature>
<dbReference type="SUPFAM" id="SSF48065">
    <property type="entry name" value="DBL homology domain (DH-domain)"/>
    <property type="match status" value="1"/>
</dbReference>
<sequence length="1611" mass="179551">MPLSDRLSSIGSRDQSAVAGNRDMEQTDSSGSIGGLMQKCIIIQRDDKGYGFTVSGDNPVFVASVKQDGAAAKAGVQNGDRIIKVNGALVTQRNHLDVVKLIKSGYYVALTLLSKPSPNTSSNLLTNTGIISSNRDSVLGRVTVPQPVNPDKDKELWQQKVHMTNTMYETAKEDFEKLQKLYVSRPSEKLHTQLLEKERIVKALDNKLKQLTGGQDTHSSMLPSMINIPIHLSATAEHIATEHSSRQSWASNLPAANISDLGSMSDSPQTSPSVSPTPTDNSNRHNGQEMEDFLVGPAEIIHIDDEEINSEDDQVNDPGPFANINLLDSRPAHMAVLLNYLISNSDPSPVLFHIISDLYSRSPGSNKELRKWAYEMFSTFIYKLAPLSISVEDNIISQIDSILTNSGGRTDNENVLRTMFNASRQSVQMEIAELLVDFCSKKDLGMGSLYGSQKVNDNMDRILEVKVAEELLMPHLRYFGAEDNTRGVIVDKDLATGWALATFLRSLCGTKFTHIPILDRMQTFLMRDKKSIKFPGSRSSRAKAVKGHQLTLQHFYVITFCNLCDHLVWGVGCQGYQCQNCDMALHKSCADDIIEQCAGKQKKDKRIIAKLPLPGGASQPRRSSSSASGQHQPTLSVTEQVSNTASTGQQQTNEACSLPLTDTVTTTSTQPYPRLEDTELAGLHTGHSVKSIITRYQTLTSPTGTGPGTLGVPDQEARGGIMTTDSTKKDRRGSSDLNRSGSLNNKDEKGDRPTRRTNSDVRVDADTFKAINQSGSSSASSLSNWSAESAGNSTDNVSDLLRAQHEDPDLDVETELPSLKQVLPEEVLRKLKPKEKKRQEVINELFYTERAHLRNLKVLDLLFHRPMHQEKGIMMDLARALFPNMEEIISLHVSFVKDIKERSQAAPVVKDVGDLLLKRFDGGAGDKFRKGCAEYCMNQSFALDALKKQTRKDLKLQQFLHDAESNSLCRRLQLKDLVPSQMQRLTKYPLLIDNLLKYTQTTSEEYRRLERAHDRCKHILAHVNQAVNRCENYHKLKDIQKKLDRRSVEGLNDPALTDLKNIDLTQHKLIFDGPLTWKLRTHRMIDMHVLLFDDMLVLLQKQDDKYVLKCQNTNAQPARDDKYTHYPILKLQNLLARTLATEKRSFFVVNISESRAQMYEFTAASSELRLKWCKLINDKADELKKTSKLPHLSSDFSQVSQMERGPMDRNRQSRISRKGISSVVETEADRTSSPLEEDMYQVTDDIRHHLEISEECQPQLELIAPEEVSISDAVVIIQSTASSSSQPRDGAAVLSPGYTCGGRYHDEPNNVQFLHQTTTVDVPLPKEQIKNMSTQMNAILSQLAIAVSSGESDERLHLREELQKAQQGLDSLRLKQREITQPGTVCSERTDTCVATSYMSDGTGSPNTSSNTSYMEPVPAISSALSSFQQQEVDISSPTTYMVGDDTLMSSSAYVTETSVFDTEEKVHHGIQEDTMSQLEESVEPLSLSNHPTDLLPVVATEIEASDTLSNTSIQIRGHEHDVVNVTDLQQHHSDVINPLDVNDDKLSLEQHNTNNVDDIGATDTLTVKTNVPDFSNLTTTLEDIDGEEREVEEQADNICKTFPVPEEHDL</sequence>
<dbReference type="EMBL" id="HACG01046296">
    <property type="protein sequence ID" value="CEK93161.1"/>
    <property type="molecule type" value="Transcribed_RNA"/>
</dbReference>
<dbReference type="SUPFAM" id="SSF57889">
    <property type="entry name" value="Cysteine-rich domain"/>
    <property type="match status" value="1"/>
</dbReference>
<dbReference type="Gene3D" id="1.20.900.10">
    <property type="entry name" value="Dbl homology (DH) domain"/>
    <property type="match status" value="1"/>
</dbReference>
<dbReference type="InterPro" id="IPR044926">
    <property type="entry name" value="RGS_subdomain_2"/>
</dbReference>
<dbReference type="SMART" id="SM00109">
    <property type="entry name" value="C1"/>
    <property type="match status" value="1"/>
</dbReference>
<evidence type="ECO:0000256" key="9">
    <source>
        <dbReference type="ARBA" id="ARBA00023054"/>
    </source>
</evidence>
<evidence type="ECO:0000259" key="13">
    <source>
        <dbReference type="PROSITE" id="PS50010"/>
    </source>
</evidence>
<comment type="subcellular location">
    <subcellularLocation>
        <location evidence="2">Cytoplasm</location>
    </subcellularLocation>
    <subcellularLocation>
        <location evidence="1">Membrane</location>
    </subcellularLocation>
</comment>